<name>A0ABW4Q3B5_9MICO</name>
<proteinExistence type="predicted"/>
<keyword evidence="1" id="KW-0812">Transmembrane</keyword>
<protein>
    <submittedName>
        <fullName evidence="2">Uncharacterized protein</fullName>
    </submittedName>
</protein>
<keyword evidence="1" id="KW-1133">Transmembrane helix</keyword>
<accession>A0ABW4Q3B5</accession>
<dbReference type="RefSeq" id="WP_343905600.1">
    <property type="nucleotide sequence ID" value="NZ_BAAAIS010000003.1"/>
</dbReference>
<evidence type="ECO:0000313" key="2">
    <source>
        <dbReference type="EMBL" id="MFD1836236.1"/>
    </source>
</evidence>
<evidence type="ECO:0000256" key="1">
    <source>
        <dbReference type="SAM" id="Phobius"/>
    </source>
</evidence>
<sequence>MNCNPEGHARAAGGSARPHRLHRVDGTVTILDVILAGTAITLALAILLDPTAGPIDGRHLLMGAALAVLATRATRR</sequence>
<keyword evidence="1" id="KW-0472">Membrane</keyword>
<keyword evidence="3" id="KW-1185">Reference proteome</keyword>
<dbReference type="Proteomes" id="UP001597280">
    <property type="component" value="Unassembled WGS sequence"/>
</dbReference>
<comment type="caution">
    <text evidence="2">The sequence shown here is derived from an EMBL/GenBank/DDBJ whole genome shotgun (WGS) entry which is preliminary data.</text>
</comment>
<reference evidence="3" key="1">
    <citation type="journal article" date="2019" name="Int. J. Syst. Evol. Microbiol.">
        <title>The Global Catalogue of Microorganisms (GCM) 10K type strain sequencing project: providing services to taxonomists for standard genome sequencing and annotation.</title>
        <authorList>
            <consortium name="The Broad Institute Genomics Platform"/>
            <consortium name="The Broad Institute Genome Sequencing Center for Infectious Disease"/>
            <person name="Wu L."/>
            <person name="Ma J."/>
        </authorList>
    </citation>
    <scope>NUCLEOTIDE SEQUENCE [LARGE SCALE GENOMIC DNA]</scope>
    <source>
        <strain evidence="3">JCM 11650</strain>
    </source>
</reference>
<evidence type="ECO:0000313" key="3">
    <source>
        <dbReference type="Proteomes" id="UP001597280"/>
    </source>
</evidence>
<dbReference type="EMBL" id="JBHUFL010000003">
    <property type="protein sequence ID" value="MFD1836236.1"/>
    <property type="molecule type" value="Genomic_DNA"/>
</dbReference>
<organism evidence="2 3">
    <name type="scientific">Brachybacterium rhamnosum</name>
    <dbReference type="NCBI Taxonomy" id="173361"/>
    <lineage>
        <taxon>Bacteria</taxon>
        <taxon>Bacillati</taxon>
        <taxon>Actinomycetota</taxon>
        <taxon>Actinomycetes</taxon>
        <taxon>Micrococcales</taxon>
        <taxon>Dermabacteraceae</taxon>
        <taxon>Brachybacterium</taxon>
    </lineage>
</organism>
<feature type="transmembrane region" description="Helical" evidence="1">
    <location>
        <begin position="27"/>
        <end position="47"/>
    </location>
</feature>
<gene>
    <name evidence="2" type="ORF">ACFSDA_14290</name>
</gene>